<dbReference type="EC" id="6.3.2.-" evidence="5"/>
<dbReference type="Gene3D" id="4.10.220.110">
    <property type="match status" value="1"/>
</dbReference>
<accession>A0A433SF42</accession>
<dbReference type="InterPro" id="IPR006533">
    <property type="entry name" value="T6SS_Vgr_RhsGE"/>
</dbReference>
<organism evidence="5 6">
    <name type="scientific">Saezia sanguinis</name>
    <dbReference type="NCBI Taxonomy" id="1965230"/>
    <lineage>
        <taxon>Bacteria</taxon>
        <taxon>Pseudomonadati</taxon>
        <taxon>Pseudomonadota</taxon>
        <taxon>Betaproteobacteria</taxon>
        <taxon>Burkholderiales</taxon>
        <taxon>Saeziaceae</taxon>
        <taxon>Saezia</taxon>
    </lineage>
</organism>
<evidence type="ECO:0000313" key="5">
    <source>
        <dbReference type="EMBL" id="RUS67389.1"/>
    </source>
</evidence>
<dbReference type="SUPFAM" id="SSF69255">
    <property type="entry name" value="gp5 N-terminal domain-like"/>
    <property type="match status" value="1"/>
</dbReference>
<dbReference type="Proteomes" id="UP000286947">
    <property type="component" value="Unassembled WGS sequence"/>
</dbReference>
<comment type="caution">
    <text evidence="5">The sequence shown here is derived from an EMBL/GenBank/DDBJ whole genome shotgun (WGS) entry which is preliminary data.</text>
</comment>
<evidence type="ECO:0000313" key="6">
    <source>
        <dbReference type="Proteomes" id="UP000286947"/>
    </source>
</evidence>
<comment type="similarity">
    <text evidence="1">Belongs to the VgrG protein family.</text>
</comment>
<reference evidence="5 6" key="1">
    <citation type="submission" date="2018-01" db="EMBL/GenBank/DDBJ databases">
        <title>Saezia sanguinis gen. nov., sp. nov., in the order Burkholderiales isolated from human blood.</title>
        <authorList>
            <person name="Medina-Pascual M.J."/>
            <person name="Valdezate S."/>
            <person name="Monzon S."/>
            <person name="Cuesta I."/>
            <person name="Carrasco G."/>
            <person name="Villalon P."/>
            <person name="Saez-Nieto J.A."/>
        </authorList>
    </citation>
    <scope>NUCLEOTIDE SEQUENCE [LARGE SCALE GENOMIC DNA]</scope>
    <source>
        <strain evidence="5 6">CNM695-12</strain>
    </source>
</reference>
<protein>
    <submittedName>
        <fullName evidence="5">Actin cross-linking toxin VgrG1</fullName>
        <ecNumber evidence="5">6.3.2.-</ecNumber>
    </submittedName>
</protein>
<dbReference type="InterPro" id="IPR037026">
    <property type="entry name" value="Vgr_OB-fold_dom_sf"/>
</dbReference>
<name>A0A433SF42_9BURK</name>
<dbReference type="EMBL" id="PQSP01000002">
    <property type="protein sequence ID" value="RUS67389.1"/>
    <property type="molecule type" value="Genomic_DNA"/>
</dbReference>
<dbReference type="GO" id="GO:0016874">
    <property type="term" value="F:ligase activity"/>
    <property type="evidence" value="ECO:0007669"/>
    <property type="project" value="UniProtKB-KW"/>
</dbReference>
<dbReference type="Pfam" id="PF04717">
    <property type="entry name" value="Phage_base_V"/>
    <property type="match status" value="1"/>
</dbReference>
<gene>
    <name evidence="5" type="primary">vgrG1_2</name>
    <name evidence="5" type="ORF">CUZ56_01334</name>
</gene>
<dbReference type="InterPro" id="IPR017847">
    <property type="entry name" value="T6SS_RhsGE_Vgr_subset"/>
</dbReference>
<evidence type="ECO:0000259" key="3">
    <source>
        <dbReference type="Pfam" id="PF10106"/>
    </source>
</evidence>
<dbReference type="RefSeq" id="WP_126979379.1">
    <property type="nucleotide sequence ID" value="NZ_PQSP01000002.1"/>
</dbReference>
<keyword evidence="5" id="KW-0436">Ligase</keyword>
<keyword evidence="6" id="KW-1185">Reference proteome</keyword>
<evidence type="ECO:0000256" key="1">
    <source>
        <dbReference type="ARBA" id="ARBA00005558"/>
    </source>
</evidence>
<dbReference type="Gene3D" id="2.40.50.230">
    <property type="entry name" value="Gp5 N-terminal domain"/>
    <property type="match status" value="1"/>
</dbReference>
<feature type="domain" description="DUF2345" evidence="3">
    <location>
        <begin position="616"/>
        <end position="762"/>
    </location>
</feature>
<dbReference type="InterPro" id="IPR028244">
    <property type="entry name" value="T6SS_Rhs_Vgr_dom"/>
</dbReference>
<dbReference type="InterPro" id="IPR006531">
    <property type="entry name" value="Gp5/Vgr_OB"/>
</dbReference>
<dbReference type="Gene3D" id="2.30.110.50">
    <property type="match status" value="1"/>
</dbReference>
<proteinExistence type="inferred from homology"/>
<dbReference type="SUPFAM" id="SSF69279">
    <property type="entry name" value="Phage tail proteins"/>
    <property type="match status" value="2"/>
</dbReference>
<dbReference type="Gene3D" id="3.55.50.10">
    <property type="entry name" value="Baseplate protein-like domains"/>
    <property type="match status" value="1"/>
</dbReference>
<evidence type="ECO:0000259" key="4">
    <source>
        <dbReference type="Pfam" id="PF13296"/>
    </source>
</evidence>
<dbReference type="InterPro" id="IPR018769">
    <property type="entry name" value="VgrG2_DUF2345"/>
</dbReference>
<dbReference type="NCBIfam" id="TIGR03361">
    <property type="entry name" value="VI_Rhs_Vgr"/>
    <property type="match status" value="1"/>
</dbReference>
<sequence>MSQTDIHFTFESQASHEDNQHLPALDVVSFHLKETLNDIFRLEVELSSLDDQIDFALLLDQPALLTIWHGSTAVRQVHGLVSDFYQNDTGFRRTRYHAVITPQLARLQLCSDWRIFQTQNAVEIVKEIFKANHLSNHNIETSQEYITREYCVQAGVTDFDFIQRLLAEESFVYQFEHSASGHQLRISDMIQSLGTLHDEEDEENMASVLYQPNPGGDRLQVALKKFSYSEHVRTAQQTQRDYTFKNPRYSQEHRIHGHDIDHQSLAYEQYRYPGGYKQDAVGSPFTRTRLLSIRNDARIATATGDDPRIQLGKAFLLTGHNQPHFNTAWRPVSIEHRGTQHTSVEEEAAGAQTSTHYEQVAHLVPATANWKAPIPERPFLKGPFIAHVTAPQGEEIFTDNYGRVKIQFPWDRVNSHNEYSSCWVRVAQNWAGAGWGHIALPRAGQEVIVDFLGADESQPIIIGRTYDAEHPTPYKLPALKTHTTIKSKEHRGSGYNELLIDDTTGEIKTQLHSTHGATQLNLGYLTHPRDSEGNGVYRGDGFELRTDEWGAIRAGNGLYISADKQEKAKSKQLDLQEAITQLETALSLAKDLADASQTAGAAQSDTQTQEYQLNKVYKELRQSGILTSAPQGIATVTPSSAQISAGKNITLTAVENIDTNTLKDYRVAAGKTISLHAVDQEMNLIANKGKLQLQAQHNEMHINARDDLEITSSKGKITVAAKDELVLTCGGAYIKLRDGQIELGGNNLLQIKMAGMNLSGPSMMEHPLPSFSRGYIPSYTPSEEYNIQFHFTNDNQVPYAHTKYTAYFEDGNSRQGVTDTNGYTEVFLSNREEEVNVHLHINNAKKMTGYHNLRFHFFDDDGVPYANTTYTAYRASGIAEEGTTDDEGYTETFYADEPEEITVHLDI</sequence>
<feature type="domain" description="Putative type VI secretion system Rhs element associated Vgr" evidence="4">
    <location>
        <begin position="488"/>
        <end position="595"/>
    </location>
</feature>
<dbReference type="SUPFAM" id="SSF69349">
    <property type="entry name" value="Phage fibre proteins"/>
    <property type="match status" value="1"/>
</dbReference>
<dbReference type="Pfam" id="PF05954">
    <property type="entry name" value="Phage_GPD"/>
    <property type="match status" value="1"/>
</dbReference>
<dbReference type="Pfam" id="PF10106">
    <property type="entry name" value="DUF2345"/>
    <property type="match status" value="1"/>
</dbReference>
<feature type="domain" description="Gp5/Type VI secretion system Vgr protein OB-fold" evidence="2">
    <location>
        <begin position="399"/>
        <end position="466"/>
    </location>
</feature>
<dbReference type="AlphaFoldDB" id="A0A433SF42"/>
<dbReference type="Pfam" id="PF13296">
    <property type="entry name" value="T6SS_Vgr"/>
    <property type="match status" value="1"/>
</dbReference>
<dbReference type="NCBIfam" id="TIGR01646">
    <property type="entry name" value="vgr_GE"/>
    <property type="match status" value="1"/>
</dbReference>
<dbReference type="OrthoDB" id="8590234at2"/>
<evidence type="ECO:0000259" key="2">
    <source>
        <dbReference type="Pfam" id="PF04717"/>
    </source>
</evidence>